<evidence type="ECO:0000313" key="2">
    <source>
        <dbReference type="EMBL" id="MCO5977028.1"/>
    </source>
</evidence>
<accession>A0ABT1BLC8</accession>
<protein>
    <submittedName>
        <fullName evidence="2">Transporter</fullName>
    </submittedName>
</protein>
<dbReference type="RefSeq" id="WP_252769710.1">
    <property type="nucleotide sequence ID" value="NZ_JAMXMC010000005.1"/>
</dbReference>
<gene>
    <name evidence="2" type="ORF">M0L44_09925</name>
</gene>
<keyword evidence="1" id="KW-0732">Signal</keyword>
<evidence type="ECO:0000313" key="3">
    <source>
        <dbReference type="Proteomes" id="UP001204851"/>
    </source>
</evidence>
<sequence>MAAAAALILVPTVAKAVDVDAGDYTALPAGTNLGLAYYQHATRDRLYSQGNRLPINPGLDSDVGILRGVHFMELGGYVIDPQFLLPLGRLKGQDDTSSLGSASGVGDLILASTLWFNKAGEKENIGITPFLYLPTGKYDKNSALNLGENRWKFAFQGGWIKPLSDSVTMDLVADVTFYGKNKDFGPTSLTMKQKPMMQFQAMWRYHLSAASDLRFGLSQLTGGETQVDGVNQDDRTSSSKFWLGGSTFVGAKTQLLATYGRDISVRNGFKEDNRINLRLLQIF</sequence>
<feature type="chain" id="PRO_5046113345" evidence="1">
    <location>
        <begin position="17"/>
        <end position="283"/>
    </location>
</feature>
<keyword evidence="3" id="KW-1185">Reference proteome</keyword>
<feature type="signal peptide" evidence="1">
    <location>
        <begin position="1"/>
        <end position="16"/>
    </location>
</feature>
<dbReference type="EMBL" id="JAMXMC010000005">
    <property type="protein sequence ID" value="MCO5977028.1"/>
    <property type="molecule type" value="Genomic_DNA"/>
</dbReference>
<dbReference type="Pfam" id="PF13557">
    <property type="entry name" value="Phenol_MetA_deg"/>
    <property type="match status" value="1"/>
</dbReference>
<comment type="caution">
    <text evidence="2">The sequence shown here is derived from an EMBL/GenBank/DDBJ whole genome shotgun (WGS) entry which is preliminary data.</text>
</comment>
<evidence type="ECO:0000256" key="1">
    <source>
        <dbReference type="SAM" id="SignalP"/>
    </source>
</evidence>
<dbReference type="Proteomes" id="UP001204851">
    <property type="component" value="Unassembled WGS sequence"/>
</dbReference>
<name>A0ABT1BLC8_9BURK</name>
<organism evidence="2 3">
    <name type="scientific">Ideonella oryzae</name>
    <dbReference type="NCBI Taxonomy" id="2937441"/>
    <lineage>
        <taxon>Bacteria</taxon>
        <taxon>Pseudomonadati</taxon>
        <taxon>Pseudomonadota</taxon>
        <taxon>Betaproteobacteria</taxon>
        <taxon>Burkholderiales</taxon>
        <taxon>Sphaerotilaceae</taxon>
        <taxon>Ideonella</taxon>
    </lineage>
</organism>
<reference evidence="2 3" key="1">
    <citation type="submission" date="2022-06" db="EMBL/GenBank/DDBJ databases">
        <title>Ideonella sp. NS12-5 Genome sequencing and assembly.</title>
        <authorList>
            <person name="Jung Y."/>
        </authorList>
    </citation>
    <scope>NUCLEOTIDE SEQUENCE [LARGE SCALE GENOMIC DNA]</scope>
    <source>
        <strain evidence="2 3">NS12-5</strain>
    </source>
</reference>
<dbReference type="InterPro" id="IPR025737">
    <property type="entry name" value="FApF"/>
</dbReference>
<proteinExistence type="predicted"/>